<reference evidence="1" key="1">
    <citation type="submission" date="2016-10" db="EMBL/GenBank/DDBJ databases">
        <title>Genome sequence of Streptomyces malaysiense MUSC 136.</title>
        <authorList>
            <person name="Lee L.-H."/>
            <person name="Ser H.-L."/>
        </authorList>
    </citation>
    <scope>NUCLEOTIDE SEQUENCE [LARGE SCALE GENOMIC DNA]</scope>
    <source>
        <strain evidence="1">MUSC 136</strain>
    </source>
</reference>
<organism evidence="1 2">
    <name type="scientific">Streptomyces malaysiense</name>
    <dbReference type="NCBI Taxonomy" id="1428626"/>
    <lineage>
        <taxon>Bacteria</taxon>
        <taxon>Bacillati</taxon>
        <taxon>Actinomycetota</taxon>
        <taxon>Actinomycetes</taxon>
        <taxon>Kitasatosporales</taxon>
        <taxon>Streptomycetaceae</taxon>
        <taxon>Streptomyces</taxon>
    </lineage>
</organism>
<evidence type="ECO:0000313" key="2">
    <source>
        <dbReference type="Proteomes" id="UP000034838"/>
    </source>
</evidence>
<comment type="caution">
    <text evidence="1">The sequence shown here is derived from an EMBL/GenBank/DDBJ whole genome shotgun (WGS) entry which is preliminary data.</text>
</comment>
<dbReference type="SUPFAM" id="SSF56112">
    <property type="entry name" value="Protein kinase-like (PK-like)"/>
    <property type="match status" value="1"/>
</dbReference>
<dbReference type="Proteomes" id="UP000034838">
    <property type="component" value="Unassembled WGS sequence"/>
</dbReference>
<dbReference type="AlphaFoldDB" id="A0A1J4PZ10"/>
<evidence type="ECO:0008006" key="3">
    <source>
        <dbReference type="Google" id="ProtNLM"/>
    </source>
</evidence>
<proteinExistence type="predicted"/>
<protein>
    <recommendedName>
        <fullName evidence="3">Aminoglycoside phosphotransferase domain-containing protein</fullName>
    </recommendedName>
</protein>
<dbReference type="OrthoDB" id="9256004at2"/>
<dbReference type="RefSeq" id="WP_046422464.1">
    <property type="nucleotide sequence ID" value="NZ_LBDA02000039.1"/>
</dbReference>
<accession>A0A1J4PZ10</accession>
<gene>
    <name evidence="1" type="ORF">VT52_018070</name>
</gene>
<dbReference type="EMBL" id="LBDA02000039">
    <property type="protein sequence ID" value="OIK26173.1"/>
    <property type="molecule type" value="Genomic_DNA"/>
</dbReference>
<keyword evidence="2" id="KW-1185">Reference proteome</keyword>
<dbReference type="Gene3D" id="3.90.1200.10">
    <property type="match status" value="1"/>
</dbReference>
<sequence>MDTLLPGAPAPATAGLLRDAPWMDEAGRRGPFELYDQAVLGEVRLLLVGAGATRWFVPVLDTEPGRPAAGTRAFDLAVVDALRAGLRLPTARGNVIEFRGAPAVYRGPLPFDPGWCSNALSLIDLGGTAHTHKSYRRIGTGNREAELLRLMADGGRTQRPVGDYTYVDTATGAREPLGVLYRFAEGEGLNVPLRAGIRALWPLLADGVEPDTAVGASQRDLVAPLRETGRFLRDFHRELAERLGPHPEFPAQAVLDESGERLARLTPRILADTRYPVAVREAAATGLSRELTRVSGLPARPWPTGPCHGDLHLSHVLRAERADGGWELCVIDLSTPRADPADPATAQSPWQDLAALTRGLEIFTADEFSDHAAGALGTDPEDTCRTALLQAAGARPDTPGWSEERLAGLARLRRAAGRWAARAGNLLADAGPDRDSHPAWRLLRLRRLIHELDYAYAHDRAYHAAINLRHAVETSRLPAGG</sequence>
<name>A0A1J4PZ10_9ACTN</name>
<dbReference type="InterPro" id="IPR011009">
    <property type="entry name" value="Kinase-like_dom_sf"/>
</dbReference>
<evidence type="ECO:0000313" key="1">
    <source>
        <dbReference type="EMBL" id="OIK26173.1"/>
    </source>
</evidence>